<feature type="signal peptide" evidence="1">
    <location>
        <begin position="1"/>
        <end position="20"/>
    </location>
</feature>
<dbReference type="RefSeq" id="WP_244682466.1">
    <property type="nucleotide sequence ID" value="NZ_JALIRM010000011.1"/>
</dbReference>
<gene>
    <name evidence="2" type="ORF">J2S14_003034</name>
</gene>
<dbReference type="Pfam" id="PF20316">
    <property type="entry name" value="DUF6612"/>
    <property type="match status" value="1"/>
</dbReference>
<reference evidence="2 3" key="1">
    <citation type="submission" date="2023-07" db="EMBL/GenBank/DDBJ databases">
        <title>Genomic Encyclopedia of Type Strains, Phase IV (KMG-IV): sequencing the most valuable type-strain genomes for metagenomic binning, comparative biology and taxonomic classification.</title>
        <authorList>
            <person name="Goeker M."/>
        </authorList>
    </citation>
    <scope>NUCLEOTIDE SEQUENCE [LARGE SCALE GENOMIC DNA]</scope>
    <source>
        <strain evidence="2 3">DSM 27848</strain>
    </source>
</reference>
<comment type="caution">
    <text evidence="2">The sequence shown here is derived from an EMBL/GenBank/DDBJ whole genome shotgun (WGS) entry which is preliminary data.</text>
</comment>
<accession>A0ABU0D6Z3</accession>
<keyword evidence="3" id="KW-1185">Reference proteome</keyword>
<organism evidence="2 3">
    <name type="scientific">Lederbergia wuyishanensis</name>
    <dbReference type="NCBI Taxonomy" id="1347903"/>
    <lineage>
        <taxon>Bacteria</taxon>
        <taxon>Bacillati</taxon>
        <taxon>Bacillota</taxon>
        <taxon>Bacilli</taxon>
        <taxon>Bacillales</taxon>
        <taxon>Bacillaceae</taxon>
        <taxon>Lederbergia</taxon>
    </lineage>
</organism>
<dbReference type="EMBL" id="JAUSUO010000008">
    <property type="protein sequence ID" value="MDQ0344193.1"/>
    <property type="molecule type" value="Genomic_DNA"/>
</dbReference>
<evidence type="ECO:0008006" key="4">
    <source>
        <dbReference type="Google" id="ProtNLM"/>
    </source>
</evidence>
<proteinExistence type="predicted"/>
<evidence type="ECO:0000313" key="3">
    <source>
        <dbReference type="Proteomes" id="UP001232343"/>
    </source>
</evidence>
<sequence length="249" mass="28240">MTLKRWSFFFALAAVLILSACGGNKNLSKNEVMEKLVKEKKAIENYEIQPSLKVTVVVAGATQQEQELSGEAQYIEKDDPDMHAKYFSKNKSPNTGEIEFEFYKVGDQLVAKENGADWRDAKQELGSDKLLEATYHVLVDKIESIKDELEMKEETDHYTFTYKGESSEIFAAFETPLNIKFTGVDTSAIKSDLKFTVDKKSMRLTNLNYSAAAENMNQKVVLNSKLIFANFNEIKDISIPKEITDKVFK</sequence>
<dbReference type="InterPro" id="IPR046720">
    <property type="entry name" value="DUF6612"/>
</dbReference>
<protein>
    <recommendedName>
        <fullName evidence="4">Lipoprotein</fullName>
    </recommendedName>
</protein>
<evidence type="ECO:0000256" key="1">
    <source>
        <dbReference type="SAM" id="SignalP"/>
    </source>
</evidence>
<name>A0ABU0D6Z3_9BACI</name>
<keyword evidence="1" id="KW-0732">Signal</keyword>
<dbReference type="Proteomes" id="UP001232343">
    <property type="component" value="Unassembled WGS sequence"/>
</dbReference>
<evidence type="ECO:0000313" key="2">
    <source>
        <dbReference type="EMBL" id="MDQ0344193.1"/>
    </source>
</evidence>
<feature type="chain" id="PRO_5046195070" description="Lipoprotein" evidence="1">
    <location>
        <begin position="21"/>
        <end position="249"/>
    </location>
</feature>
<dbReference type="PROSITE" id="PS51257">
    <property type="entry name" value="PROKAR_LIPOPROTEIN"/>
    <property type="match status" value="1"/>
</dbReference>